<reference evidence="2 3" key="1">
    <citation type="journal article" date="2021" name="Nat. Commun.">
        <title>Genetic determinants of endophytism in the Arabidopsis root mycobiome.</title>
        <authorList>
            <person name="Mesny F."/>
            <person name="Miyauchi S."/>
            <person name="Thiergart T."/>
            <person name="Pickel B."/>
            <person name="Atanasova L."/>
            <person name="Karlsson M."/>
            <person name="Huettel B."/>
            <person name="Barry K.W."/>
            <person name="Haridas S."/>
            <person name="Chen C."/>
            <person name="Bauer D."/>
            <person name="Andreopoulos W."/>
            <person name="Pangilinan J."/>
            <person name="LaButti K."/>
            <person name="Riley R."/>
            <person name="Lipzen A."/>
            <person name="Clum A."/>
            <person name="Drula E."/>
            <person name="Henrissat B."/>
            <person name="Kohler A."/>
            <person name="Grigoriev I.V."/>
            <person name="Martin F.M."/>
            <person name="Hacquard S."/>
        </authorList>
    </citation>
    <scope>NUCLEOTIDE SEQUENCE [LARGE SCALE GENOMIC DNA]</scope>
    <source>
        <strain evidence="2 3">MPI-SDFR-AT-0080</strain>
    </source>
</reference>
<feature type="region of interest" description="Disordered" evidence="1">
    <location>
        <begin position="1030"/>
        <end position="1063"/>
    </location>
</feature>
<accession>A0ABQ8GYC5</accession>
<protein>
    <submittedName>
        <fullName evidence="2">Uncharacterized protein</fullName>
    </submittedName>
</protein>
<feature type="compositionally biased region" description="Low complexity" evidence="1">
    <location>
        <begin position="855"/>
        <end position="871"/>
    </location>
</feature>
<sequence length="1208" mass="130039">MCRSYFITSLLPLYAADIYPCSCSPEIRLEISHHTTLALSFLFLYTYHCSSLAQAPPSFANATILFPLSASSLPFLRHSDMSHYNAFRSHAFCKPRFLDGQGDDITGKEPTWKGTVASRIRSLNDRDNAVRINQRAVRAMQESQEGVTPLNRPKYVSYGAPEKGRSEESYDSSNPAGRTNPFVRHTPAKPQEFPSKPGLPERVSHSNVVIRSPVPNVVVQRPTFFGNRAQPEPLPATRDVANSDKDTNSGQVAGWRPAGNTFPGAGSTSPAPSIGRGSVRSVSPNYAQTTARRFEGPESKEAATNRGGTETQGELWSRNHAPLSGIESLVRDIETTSAGIEATAREISTVAHRIGLLSSSRAISSTEARSTGSRMSGVEPHPHEKLQGRPLRAQAPPAGPRMRRDTPDDTISKDDHVTGPFPEWTDSIDAVLAEHDGVLDNVIQQLQACGQRLLRIRSLSQQFSPLSRGGSSVIGQRDSASTSLSVAITAEPSVAPHASTASLHDPPAFPRYRTRSVPNLMRFVGDAGDKSTLNLKQPEEEKFKEMMQELHRTDDAPHLDVAAAEVDPISPGELQRLLSKSIAVSPTPPQSPAVFLEGNHTRLPRLPLLTTLPIPVTPPSPQSDGYGSPSKGRHTTQSSPCPKISSRSSGTRRHHSRQPSSYLSAKRGIGYPITPIDPTVSWLDSLQPTPEVYFPYQHLKVAGHKHIDSSLSPKTEQGSYCPVFPTTREEPKGPIIKAPDTPPPPPPLLSMKPETEPNKALRGPISQAMSPRIRLTHRSGTVEYLPSSADLARAAAKTAIEREHRHLIQLSTVSPQKSISEQSFSSVANEGRSDSSAVRSIPHDKGHSCSSQMPSKESSISGGSSRSHSSSNKQTTTRAPSRHAERNVRRPKPPLREATHRVLSPTSFLYTSTTSSSSSSREASTSPSPSGSLPLPKPPRQDSAHAVRNPLEDLTPQPQPLLAQPAAIHPASLSNVSVSLYPDSPLLIQPSPSHSPETMATLVSATTTHGPANQPRLLPTPLPLLSPLPSPQGAITLSKRSNAEPGAAPPTISTPRSSSTNLPLRPPTITFNPSSTASSVTDDVRSQADTTSSIAGYKNLVAPTSGSPCKPIDAGQQQQHHYPPLNVLDRVLILEEARSEKMRILRATGAHDDVVRRFSVDSGASSSNVGGISVGSGGIGTEASRDRVVGLKLGGPREQIAGLERPWW</sequence>
<name>A0ABQ8GYC5_9PEZI</name>
<feature type="region of interest" description="Disordered" evidence="1">
    <location>
        <begin position="362"/>
        <end position="420"/>
    </location>
</feature>
<dbReference type="Proteomes" id="UP000774617">
    <property type="component" value="Unassembled WGS sequence"/>
</dbReference>
<feature type="compositionally biased region" description="Basic and acidic residues" evidence="1">
    <location>
        <begin position="882"/>
        <end position="900"/>
    </location>
</feature>
<feature type="compositionally biased region" description="Basic and acidic residues" evidence="1">
    <location>
        <begin position="402"/>
        <end position="417"/>
    </location>
</feature>
<feature type="compositionally biased region" description="Low complexity" evidence="1">
    <location>
        <begin position="903"/>
        <end position="934"/>
    </location>
</feature>
<feature type="compositionally biased region" description="Low complexity" evidence="1">
    <location>
        <begin position="1049"/>
        <end position="1060"/>
    </location>
</feature>
<evidence type="ECO:0000313" key="2">
    <source>
        <dbReference type="EMBL" id="KAH7065337.1"/>
    </source>
</evidence>
<feature type="region of interest" description="Disordered" evidence="1">
    <location>
        <begin position="140"/>
        <end position="202"/>
    </location>
</feature>
<feature type="compositionally biased region" description="Basic and acidic residues" evidence="1">
    <location>
        <begin position="292"/>
        <end position="303"/>
    </location>
</feature>
<feature type="region of interest" description="Disordered" evidence="1">
    <location>
        <begin position="225"/>
        <end position="320"/>
    </location>
</feature>
<feature type="compositionally biased region" description="Polar residues" evidence="1">
    <location>
        <begin position="280"/>
        <end position="291"/>
    </location>
</feature>
<evidence type="ECO:0000256" key="1">
    <source>
        <dbReference type="SAM" id="MobiDB-lite"/>
    </source>
</evidence>
<feature type="region of interest" description="Disordered" evidence="1">
    <location>
        <begin position="610"/>
        <end position="669"/>
    </location>
</feature>
<evidence type="ECO:0000313" key="3">
    <source>
        <dbReference type="Proteomes" id="UP000774617"/>
    </source>
</evidence>
<organism evidence="2 3">
    <name type="scientific">Macrophomina phaseolina</name>
    <dbReference type="NCBI Taxonomy" id="35725"/>
    <lineage>
        <taxon>Eukaryota</taxon>
        <taxon>Fungi</taxon>
        <taxon>Dikarya</taxon>
        <taxon>Ascomycota</taxon>
        <taxon>Pezizomycotina</taxon>
        <taxon>Dothideomycetes</taxon>
        <taxon>Dothideomycetes incertae sedis</taxon>
        <taxon>Botryosphaeriales</taxon>
        <taxon>Botryosphaeriaceae</taxon>
        <taxon>Macrophomina</taxon>
    </lineage>
</organism>
<proteinExistence type="predicted"/>
<gene>
    <name evidence="2" type="ORF">B0J12DRAFT_31815</name>
</gene>
<feature type="compositionally biased region" description="Low complexity" evidence="1">
    <location>
        <begin position="638"/>
        <end position="649"/>
    </location>
</feature>
<feature type="region of interest" description="Disordered" evidence="1">
    <location>
        <begin position="811"/>
        <end position="945"/>
    </location>
</feature>
<keyword evidence="3" id="KW-1185">Reference proteome</keyword>
<comment type="caution">
    <text evidence="2">The sequence shown here is derived from an EMBL/GenBank/DDBJ whole genome shotgun (WGS) entry which is preliminary data.</text>
</comment>
<dbReference type="EMBL" id="JAGTJR010000001">
    <property type="protein sequence ID" value="KAH7065337.1"/>
    <property type="molecule type" value="Genomic_DNA"/>
</dbReference>
<feature type="compositionally biased region" description="Polar residues" evidence="1">
    <location>
        <begin position="362"/>
        <end position="374"/>
    </location>
</feature>
<feature type="compositionally biased region" description="Polar residues" evidence="1">
    <location>
        <begin position="811"/>
        <end position="838"/>
    </location>
</feature>